<organism evidence="2 3">
    <name type="scientific">Limosilactobacillus vaginalis DSM 5837 = ATCC 49540</name>
    <dbReference type="NCBI Taxonomy" id="1423814"/>
    <lineage>
        <taxon>Bacteria</taxon>
        <taxon>Bacillati</taxon>
        <taxon>Bacillota</taxon>
        <taxon>Bacilli</taxon>
        <taxon>Lactobacillales</taxon>
        <taxon>Lactobacillaceae</taxon>
        <taxon>Limosilactobacillus</taxon>
    </lineage>
</organism>
<evidence type="ECO:0000313" key="3">
    <source>
        <dbReference type="Proteomes" id="UP000004483"/>
    </source>
</evidence>
<dbReference type="HOGENOM" id="CLU_2909410_0_0_9"/>
<accession>C2ERT1</accession>
<keyword evidence="1" id="KW-0812">Transmembrane</keyword>
<keyword evidence="1" id="KW-0472">Membrane</keyword>
<protein>
    <submittedName>
        <fullName evidence="2">Uncharacterized protein</fullName>
    </submittedName>
</protein>
<dbReference type="Proteomes" id="UP000004483">
    <property type="component" value="Unassembled WGS sequence"/>
</dbReference>
<name>C2ERT1_9LACO</name>
<feature type="transmembrane region" description="Helical" evidence="1">
    <location>
        <begin position="12"/>
        <end position="36"/>
    </location>
</feature>
<reference evidence="2 3" key="1">
    <citation type="submission" date="2009-01" db="EMBL/GenBank/DDBJ databases">
        <authorList>
            <person name="Qin X."/>
            <person name="Bachman B."/>
            <person name="Battles P."/>
            <person name="Bell A."/>
            <person name="Bess C."/>
            <person name="Bickham C."/>
            <person name="Chaboub L."/>
            <person name="Chen D."/>
            <person name="Coyle M."/>
            <person name="Deiros D.R."/>
            <person name="Dinh H."/>
            <person name="Forbes L."/>
            <person name="Fowler G."/>
            <person name="Francisco L."/>
            <person name="Fu Q."/>
            <person name="Gubbala S."/>
            <person name="Hale W."/>
            <person name="Han Y."/>
            <person name="Hemphill L."/>
            <person name="Highlander S.K."/>
            <person name="Hirani K."/>
            <person name="Hogues M."/>
            <person name="Jackson L."/>
            <person name="Jakkamsetti A."/>
            <person name="Javaid M."/>
            <person name="Jiang H."/>
            <person name="Korchina V."/>
            <person name="Kovar C."/>
            <person name="Lara F."/>
            <person name="Lee S."/>
            <person name="Mata R."/>
            <person name="Mathew T."/>
            <person name="Moen C."/>
            <person name="Morales K."/>
            <person name="Munidasa M."/>
            <person name="Nazareth L."/>
            <person name="Ngo R."/>
            <person name="Nguyen L."/>
            <person name="Okwuonu G."/>
            <person name="Ongeri F."/>
            <person name="Patil S."/>
            <person name="Petrosino J."/>
            <person name="Pham C."/>
            <person name="Pham P."/>
            <person name="Pu L.-L."/>
            <person name="Puazo M."/>
            <person name="Raj R."/>
            <person name="Reid J."/>
            <person name="Rouhana J."/>
            <person name="Saada N."/>
            <person name="Shang Y."/>
            <person name="Simmons D."/>
            <person name="Thornton R."/>
            <person name="Warren J."/>
            <person name="Weissenberger G."/>
            <person name="Zhang J."/>
            <person name="Zhang L."/>
            <person name="Zhou C."/>
            <person name="Zhu D."/>
            <person name="Muzny D."/>
            <person name="Worley K."/>
            <person name="Gibbs R."/>
        </authorList>
    </citation>
    <scope>NUCLEOTIDE SEQUENCE [LARGE SCALE GENOMIC DNA]</scope>
    <source>
        <strain evidence="2 3">ATCC 49540</strain>
    </source>
</reference>
<feature type="non-terminal residue" evidence="2">
    <location>
        <position position="1"/>
    </location>
</feature>
<comment type="caution">
    <text evidence="2">The sequence shown here is derived from an EMBL/GenBank/DDBJ whole genome shotgun (WGS) entry which is preliminary data.</text>
</comment>
<proteinExistence type="predicted"/>
<gene>
    <name evidence="2" type="ORF">HMPREF0549_0167</name>
</gene>
<sequence>LFPENLPKKQKIKLILLSPFTIALLYVINLVDYISLIHCLKNMHKIIHNTDKSSGWIHVER</sequence>
<dbReference type="EMBL" id="ACGV01000013">
    <property type="protein sequence ID" value="EEJ41386.1"/>
    <property type="molecule type" value="Genomic_DNA"/>
</dbReference>
<keyword evidence="1" id="KW-1133">Transmembrane helix</keyword>
<dbReference type="AlphaFoldDB" id="C2ERT1"/>
<evidence type="ECO:0000313" key="2">
    <source>
        <dbReference type="EMBL" id="EEJ41386.1"/>
    </source>
</evidence>
<dbReference type="RefSeq" id="WP_003718021.1">
    <property type="nucleotide sequence ID" value="NZ_GG693489.1"/>
</dbReference>
<evidence type="ECO:0000256" key="1">
    <source>
        <dbReference type="SAM" id="Phobius"/>
    </source>
</evidence>